<protein>
    <recommendedName>
        <fullName evidence="3">DUF1877 family protein</fullName>
    </recommendedName>
</protein>
<dbReference type="Proteomes" id="UP001595868">
    <property type="component" value="Unassembled WGS sequence"/>
</dbReference>
<evidence type="ECO:0008006" key="3">
    <source>
        <dbReference type="Google" id="ProtNLM"/>
    </source>
</evidence>
<name>A0ABV8KLK8_9ACTN</name>
<keyword evidence="2" id="KW-1185">Reference proteome</keyword>
<dbReference type="RefSeq" id="WP_377545483.1">
    <property type="nucleotide sequence ID" value="NZ_JBHSBN010000008.1"/>
</dbReference>
<sequence length="166" mass="18133">MGVDIFWRRIPEQAVRGLPPKELSDLVPYWFDEDFATLREAGLLVAGEDTCGLVGALFLHGTAGGPHAGLAKWLAAGPPQWDDDHAVGALSADFVRRAADFLAEAPIDDWVVEHREALAAAARSMGYRRPFDDEWCDQVRRDAHELAALFLAAAERGEAVIEKIAA</sequence>
<evidence type="ECO:0000313" key="1">
    <source>
        <dbReference type="EMBL" id="MFC4107001.1"/>
    </source>
</evidence>
<gene>
    <name evidence="1" type="ORF">ACFOX0_13835</name>
</gene>
<comment type="caution">
    <text evidence="1">The sequence shown here is derived from an EMBL/GenBank/DDBJ whole genome shotgun (WGS) entry which is preliminary data.</text>
</comment>
<proteinExistence type="predicted"/>
<accession>A0ABV8KLK8</accession>
<dbReference type="EMBL" id="JBHSBN010000008">
    <property type="protein sequence ID" value="MFC4107001.1"/>
    <property type="molecule type" value="Genomic_DNA"/>
</dbReference>
<evidence type="ECO:0000313" key="2">
    <source>
        <dbReference type="Proteomes" id="UP001595868"/>
    </source>
</evidence>
<organism evidence="1 2">
    <name type="scientific">Micromonospora zhanjiangensis</name>
    <dbReference type="NCBI Taxonomy" id="1522057"/>
    <lineage>
        <taxon>Bacteria</taxon>
        <taxon>Bacillati</taxon>
        <taxon>Actinomycetota</taxon>
        <taxon>Actinomycetes</taxon>
        <taxon>Micromonosporales</taxon>
        <taxon>Micromonosporaceae</taxon>
        <taxon>Micromonospora</taxon>
    </lineage>
</organism>
<reference evidence="2" key="1">
    <citation type="journal article" date="2019" name="Int. J. Syst. Evol. Microbiol.">
        <title>The Global Catalogue of Microorganisms (GCM) 10K type strain sequencing project: providing services to taxonomists for standard genome sequencing and annotation.</title>
        <authorList>
            <consortium name="The Broad Institute Genomics Platform"/>
            <consortium name="The Broad Institute Genome Sequencing Center for Infectious Disease"/>
            <person name="Wu L."/>
            <person name="Ma J."/>
        </authorList>
    </citation>
    <scope>NUCLEOTIDE SEQUENCE [LARGE SCALE GENOMIC DNA]</scope>
    <source>
        <strain evidence="2">2902at01</strain>
    </source>
</reference>